<keyword evidence="2" id="KW-0805">Transcription regulation</keyword>
<name>A0ABW4ZBF1_9BACT</name>
<keyword evidence="4" id="KW-0804">Transcription</keyword>
<evidence type="ECO:0000256" key="4">
    <source>
        <dbReference type="ARBA" id="ARBA00023163"/>
    </source>
</evidence>
<dbReference type="NCBIfam" id="TIGR02937">
    <property type="entry name" value="sigma70-ECF"/>
    <property type="match status" value="1"/>
</dbReference>
<evidence type="ECO:0000259" key="5">
    <source>
        <dbReference type="Pfam" id="PF04542"/>
    </source>
</evidence>
<evidence type="ECO:0000256" key="1">
    <source>
        <dbReference type="ARBA" id="ARBA00010641"/>
    </source>
</evidence>
<dbReference type="Gene3D" id="1.10.10.10">
    <property type="entry name" value="Winged helix-like DNA-binding domain superfamily/Winged helix DNA-binding domain"/>
    <property type="match status" value="1"/>
</dbReference>
<dbReference type="InterPro" id="IPR007627">
    <property type="entry name" value="RNA_pol_sigma70_r2"/>
</dbReference>
<dbReference type="SUPFAM" id="SSF88946">
    <property type="entry name" value="Sigma2 domain of RNA polymerase sigma factors"/>
    <property type="match status" value="1"/>
</dbReference>
<evidence type="ECO:0000313" key="6">
    <source>
        <dbReference type="EMBL" id="MFD2159204.1"/>
    </source>
</evidence>
<dbReference type="InterPro" id="IPR013325">
    <property type="entry name" value="RNA_pol_sigma_r2"/>
</dbReference>
<dbReference type="Gene3D" id="1.10.1740.10">
    <property type="match status" value="1"/>
</dbReference>
<keyword evidence="3" id="KW-0731">Sigma factor</keyword>
<dbReference type="PANTHER" id="PTHR43133">
    <property type="entry name" value="RNA POLYMERASE ECF-TYPE SIGMA FACTO"/>
    <property type="match status" value="1"/>
</dbReference>
<dbReference type="InterPro" id="IPR036388">
    <property type="entry name" value="WH-like_DNA-bd_sf"/>
</dbReference>
<dbReference type="Proteomes" id="UP001597389">
    <property type="component" value="Unassembled WGS sequence"/>
</dbReference>
<protein>
    <submittedName>
        <fullName evidence="6">Sigma-70 family RNA polymerase sigma factor</fullName>
    </submittedName>
</protein>
<evidence type="ECO:0000256" key="2">
    <source>
        <dbReference type="ARBA" id="ARBA00023015"/>
    </source>
</evidence>
<dbReference type="InterPro" id="IPR014284">
    <property type="entry name" value="RNA_pol_sigma-70_dom"/>
</dbReference>
<keyword evidence="7" id="KW-1185">Reference proteome</keyword>
<sequence length="183" mass="20970">MGISKSGNDDEIVTLLAGHQAAMLAFTHSLLPGDPGVKDVVQRANLVLWRKRSEYQSGTSFKSWAFRIIHWEVKAYLKESSRKSWLIVDEELTHMVVDSMLEQEEQQPLDALKASLESCLQKLNPKHQRLVTHRYFTRKTLQEFSEEVQQPVTSLKTTLGRIRIALRKCIDAQLNIQSIQKPS</sequence>
<dbReference type="EMBL" id="JBHUJB010000040">
    <property type="protein sequence ID" value="MFD2159204.1"/>
    <property type="molecule type" value="Genomic_DNA"/>
</dbReference>
<dbReference type="RefSeq" id="WP_377088603.1">
    <property type="nucleotide sequence ID" value="NZ_JBHSJL010000014.1"/>
</dbReference>
<organism evidence="6 7">
    <name type="scientific">Rubritalea tangerina</name>
    <dbReference type="NCBI Taxonomy" id="430798"/>
    <lineage>
        <taxon>Bacteria</taxon>
        <taxon>Pseudomonadati</taxon>
        <taxon>Verrucomicrobiota</taxon>
        <taxon>Verrucomicrobiia</taxon>
        <taxon>Verrucomicrobiales</taxon>
        <taxon>Rubritaleaceae</taxon>
        <taxon>Rubritalea</taxon>
    </lineage>
</organism>
<feature type="domain" description="RNA polymerase sigma-70 region 2" evidence="5">
    <location>
        <begin position="19"/>
        <end position="82"/>
    </location>
</feature>
<reference evidence="7" key="1">
    <citation type="journal article" date="2019" name="Int. J. Syst. Evol. Microbiol.">
        <title>The Global Catalogue of Microorganisms (GCM) 10K type strain sequencing project: providing services to taxonomists for standard genome sequencing and annotation.</title>
        <authorList>
            <consortium name="The Broad Institute Genomics Platform"/>
            <consortium name="The Broad Institute Genome Sequencing Center for Infectious Disease"/>
            <person name="Wu L."/>
            <person name="Ma J."/>
        </authorList>
    </citation>
    <scope>NUCLEOTIDE SEQUENCE [LARGE SCALE GENOMIC DNA]</scope>
    <source>
        <strain evidence="7">CCUG 57942</strain>
    </source>
</reference>
<evidence type="ECO:0000313" key="7">
    <source>
        <dbReference type="Proteomes" id="UP001597389"/>
    </source>
</evidence>
<gene>
    <name evidence="6" type="ORF">ACFSW8_09870</name>
</gene>
<accession>A0ABW4ZBF1</accession>
<dbReference type="SUPFAM" id="SSF88659">
    <property type="entry name" value="Sigma3 and sigma4 domains of RNA polymerase sigma factors"/>
    <property type="match status" value="1"/>
</dbReference>
<dbReference type="PANTHER" id="PTHR43133:SF51">
    <property type="entry name" value="RNA POLYMERASE SIGMA FACTOR"/>
    <property type="match status" value="1"/>
</dbReference>
<dbReference type="InterPro" id="IPR013324">
    <property type="entry name" value="RNA_pol_sigma_r3/r4-like"/>
</dbReference>
<evidence type="ECO:0000256" key="3">
    <source>
        <dbReference type="ARBA" id="ARBA00023082"/>
    </source>
</evidence>
<proteinExistence type="inferred from homology"/>
<dbReference type="InterPro" id="IPR039425">
    <property type="entry name" value="RNA_pol_sigma-70-like"/>
</dbReference>
<dbReference type="Pfam" id="PF04542">
    <property type="entry name" value="Sigma70_r2"/>
    <property type="match status" value="1"/>
</dbReference>
<comment type="similarity">
    <text evidence="1">Belongs to the sigma-70 factor family. ECF subfamily.</text>
</comment>
<comment type="caution">
    <text evidence="6">The sequence shown here is derived from an EMBL/GenBank/DDBJ whole genome shotgun (WGS) entry which is preliminary data.</text>
</comment>